<dbReference type="GO" id="GO:0003676">
    <property type="term" value="F:nucleic acid binding"/>
    <property type="evidence" value="ECO:0007669"/>
    <property type="project" value="InterPro"/>
</dbReference>
<reference evidence="2 3" key="1">
    <citation type="submission" date="2020-08" db="EMBL/GenBank/DDBJ databases">
        <title>Genomic Encyclopedia of Type Strains, Phase IV (KMG-V): Genome sequencing to study the core and pangenomes of soil and plant-associated prokaryotes.</title>
        <authorList>
            <person name="Whitman W."/>
        </authorList>
    </citation>
    <scope>NUCLEOTIDE SEQUENCE [LARGE SCALE GENOMIC DNA]</scope>
    <source>
        <strain evidence="2 3">SEMIA 4084</strain>
    </source>
</reference>
<dbReference type="GO" id="GO:0015074">
    <property type="term" value="P:DNA integration"/>
    <property type="evidence" value="ECO:0007669"/>
    <property type="project" value="InterPro"/>
</dbReference>
<dbReference type="SUPFAM" id="SSF53098">
    <property type="entry name" value="Ribonuclease H-like"/>
    <property type="match status" value="1"/>
</dbReference>
<proteinExistence type="predicted"/>
<comment type="caution">
    <text evidence="2">The sequence shown here is derived from an EMBL/GenBank/DDBJ whole genome shotgun (WGS) entry which is preliminary data.</text>
</comment>
<dbReference type="InterPro" id="IPR001584">
    <property type="entry name" value="Integrase_cat-core"/>
</dbReference>
<dbReference type="AlphaFoldDB" id="A0A7W8X734"/>
<dbReference type="Gene3D" id="3.30.420.10">
    <property type="entry name" value="Ribonuclease H-like superfamily/Ribonuclease H"/>
    <property type="match status" value="1"/>
</dbReference>
<dbReference type="InterPro" id="IPR036397">
    <property type="entry name" value="RNaseH_sf"/>
</dbReference>
<organism evidence="2 3">
    <name type="scientific">Rhizobium giardinii</name>
    <dbReference type="NCBI Taxonomy" id="56731"/>
    <lineage>
        <taxon>Bacteria</taxon>
        <taxon>Pseudomonadati</taxon>
        <taxon>Pseudomonadota</taxon>
        <taxon>Alphaproteobacteria</taxon>
        <taxon>Hyphomicrobiales</taxon>
        <taxon>Rhizobiaceae</taxon>
        <taxon>Rhizobium/Agrobacterium group</taxon>
        <taxon>Rhizobium</taxon>
    </lineage>
</organism>
<gene>
    <name evidence="2" type="ORF">GGD55_002554</name>
</gene>
<dbReference type="Proteomes" id="UP000585507">
    <property type="component" value="Unassembled WGS sequence"/>
</dbReference>
<dbReference type="PROSITE" id="PS50994">
    <property type="entry name" value="INTEGRASE"/>
    <property type="match status" value="1"/>
</dbReference>
<protein>
    <submittedName>
        <fullName evidence="2">Transposase InsO family protein</fullName>
    </submittedName>
</protein>
<keyword evidence="3" id="KW-1185">Reference proteome</keyword>
<dbReference type="EMBL" id="JACHBK010000005">
    <property type="protein sequence ID" value="MBB5535850.1"/>
    <property type="molecule type" value="Genomic_DNA"/>
</dbReference>
<name>A0A7W8X734_9HYPH</name>
<sequence length="63" mass="7393">MHMFDRTCRTHGIEHRLTKPNHPWTNGQVERMNRTIRAATVKRYHYDSQDQLTDFLAAILAAA</sequence>
<evidence type="ECO:0000313" key="3">
    <source>
        <dbReference type="Proteomes" id="UP000585507"/>
    </source>
</evidence>
<evidence type="ECO:0000259" key="1">
    <source>
        <dbReference type="PROSITE" id="PS50994"/>
    </source>
</evidence>
<dbReference type="InterPro" id="IPR012337">
    <property type="entry name" value="RNaseH-like_sf"/>
</dbReference>
<feature type="domain" description="Integrase catalytic" evidence="1">
    <location>
        <begin position="1"/>
        <end position="63"/>
    </location>
</feature>
<dbReference type="Pfam" id="PF13683">
    <property type="entry name" value="rve_3"/>
    <property type="match status" value="1"/>
</dbReference>
<accession>A0A7W8X734</accession>
<evidence type="ECO:0000313" key="2">
    <source>
        <dbReference type="EMBL" id="MBB5535850.1"/>
    </source>
</evidence>